<reference evidence="2" key="1">
    <citation type="journal article" date="2014" name="Int. J. Syst. Evol. Microbiol.">
        <title>Complete genome sequence of Corynebacterium casei LMG S-19264T (=DSM 44701T), isolated from a smear-ripened cheese.</title>
        <authorList>
            <consortium name="US DOE Joint Genome Institute (JGI-PGF)"/>
            <person name="Walter F."/>
            <person name="Albersmeier A."/>
            <person name="Kalinowski J."/>
            <person name="Ruckert C."/>
        </authorList>
    </citation>
    <scope>NUCLEOTIDE SEQUENCE</scope>
    <source>
        <strain evidence="2">NBRC 110071</strain>
    </source>
</reference>
<dbReference type="SUPFAM" id="SSF102220">
    <property type="entry name" value="DNA polymerase III psi subunit"/>
    <property type="match status" value="1"/>
</dbReference>
<evidence type="ECO:0000256" key="1">
    <source>
        <dbReference type="SAM" id="MobiDB-lite"/>
    </source>
</evidence>
<name>A0AA37SEZ1_9GAMM</name>
<comment type="caution">
    <text evidence="2">The sequence shown here is derived from an EMBL/GenBank/DDBJ whole genome shotgun (WGS) entry which is preliminary data.</text>
</comment>
<sequence length="254" mass="27755">MDQQVQEAYLSAMGVSLWYPRFTLPNAPELDWPVDAIEQTPASEPSAVLQQAASLDTVQSQSSSSSLSQIKSLIGDEEETGTAPLPSDKSSKVEPSPSNSKPATATEVVPPFGFLFFRYALGVSVVVSVRDNEPLSSVELRFLEAVIGYLGVPTTPEFNHRVSWPLVKQSPQFSTREFFEDSMKALFNKQAVGFGVNTYLLFGQRLSQELSGLLKTLSSDDQSVQVVSSPELPELLTSADAKRALWKQLLPIKA</sequence>
<accession>A0AA37SEZ1</accession>
<feature type="region of interest" description="Disordered" evidence="1">
    <location>
        <begin position="37"/>
        <end position="62"/>
    </location>
</feature>
<dbReference type="GO" id="GO:0003887">
    <property type="term" value="F:DNA-directed DNA polymerase activity"/>
    <property type="evidence" value="ECO:0007669"/>
    <property type="project" value="InterPro"/>
</dbReference>
<evidence type="ECO:0000313" key="2">
    <source>
        <dbReference type="EMBL" id="GLQ33227.1"/>
    </source>
</evidence>
<dbReference type="AlphaFoldDB" id="A0AA37SEZ1"/>
<feature type="region of interest" description="Disordered" evidence="1">
    <location>
        <begin position="76"/>
        <end position="104"/>
    </location>
</feature>
<evidence type="ECO:0000313" key="3">
    <source>
        <dbReference type="Proteomes" id="UP001161389"/>
    </source>
</evidence>
<dbReference type="EMBL" id="BSNM01000026">
    <property type="protein sequence ID" value="GLQ33227.1"/>
    <property type="molecule type" value="Genomic_DNA"/>
</dbReference>
<dbReference type="GO" id="GO:0006260">
    <property type="term" value="P:DNA replication"/>
    <property type="evidence" value="ECO:0007669"/>
    <property type="project" value="InterPro"/>
</dbReference>
<feature type="compositionally biased region" description="Polar residues" evidence="1">
    <location>
        <begin position="40"/>
        <end position="58"/>
    </location>
</feature>
<dbReference type="RefSeq" id="WP_284383555.1">
    <property type="nucleotide sequence ID" value="NZ_BSNM01000026.1"/>
</dbReference>
<gene>
    <name evidence="2" type="ORF">GCM10007876_37070</name>
</gene>
<protein>
    <submittedName>
        <fullName evidence="2">Uncharacterized protein</fullName>
    </submittedName>
</protein>
<proteinExistence type="predicted"/>
<keyword evidence="3" id="KW-1185">Reference proteome</keyword>
<dbReference type="Proteomes" id="UP001161389">
    <property type="component" value="Unassembled WGS sequence"/>
</dbReference>
<organism evidence="2 3">
    <name type="scientific">Litoribrevibacter albus</name>
    <dbReference type="NCBI Taxonomy" id="1473156"/>
    <lineage>
        <taxon>Bacteria</taxon>
        <taxon>Pseudomonadati</taxon>
        <taxon>Pseudomonadota</taxon>
        <taxon>Gammaproteobacteria</taxon>
        <taxon>Oceanospirillales</taxon>
        <taxon>Oceanospirillaceae</taxon>
        <taxon>Litoribrevibacter</taxon>
    </lineage>
</organism>
<dbReference type="GO" id="GO:0008408">
    <property type="term" value="F:3'-5' exonuclease activity"/>
    <property type="evidence" value="ECO:0007669"/>
    <property type="project" value="InterPro"/>
</dbReference>
<dbReference type="InterPro" id="IPR036654">
    <property type="entry name" value="DNA_pol_III_psi_sf"/>
</dbReference>
<reference evidence="2" key="2">
    <citation type="submission" date="2023-01" db="EMBL/GenBank/DDBJ databases">
        <title>Draft genome sequence of Litoribrevibacter albus strain NBRC 110071.</title>
        <authorList>
            <person name="Sun Q."/>
            <person name="Mori K."/>
        </authorList>
    </citation>
    <scope>NUCLEOTIDE SEQUENCE</scope>
    <source>
        <strain evidence="2">NBRC 110071</strain>
    </source>
</reference>